<dbReference type="RefSeq" id="WP_047914405.1">
    <property type="nucleotide sequence ID" value="NZ_CP118103.1"/>
</dbReference>
<gene>
    <name evidence="1" type="ORF">PUW23_26450</name>
</gene>
<protein>
    <recommendedName>
        <fullName evidence="3">Transcriptional regulator</fullName>
    </recommendedName>
</protein>
<name>A0AAX3N8N7_9BACL</name>
<dbReference type="EMBL" id="CP118103">
    <property type="protein sequence ID" value="WDH85509.1"/>
    <property type="molecule type" value="Genomic_DNA"/>
</dbReference>
<evidence type="ECO:0000313" key="2">
    <source>
        <dbReference type="Proteomes" id="UP001220962"/>
    </source>
</evidence>
<proteinExistence type="predicted"/>
<dbReference type="Proteomes" id="UP001220962">
    <property type="component" value="Plasmid unnamed2"/>
</dbReference>
<reference evidence="1" key="1">
    <citation type="submission" date="2023-02" db="EMBL/GenBank/DDBJ databases">
        <title>Pathogen: clinical or host-associated sample.</title>
        <authorList>
            <person name="Hergert J."/>
            <person name="Casey R."/>
            <person name="Wagner J."/>
            <person name="Young E.L."/>
            <person name="Oakeson K.F."/>
        </authorList>
    </citation>
    <scope>NUCLEOTIDE SEQUENCE</scope>
    <source>
        <strain evidence="1">2022CK-00830</strain>
        <plasmid evidence="1">unnamed2</plasmid>
    </source>
</reference>
<dbReference type="AlphaFoldDB" id="A0AAX3N8N7"/>
<sequence length="124" mass="14533">MRKADTEDMALVKAYLELPVLLDVLELNIQKMKEADFKLRHIFELQLKSIQDEIIKQQRSIRQRMRQKGIKIIDEKRTPHSLAAEFLCRGYVDSISMLWGKVKADAEIMLADHLGVDIKRIERD</sequence>
<geneLocation type="plasmid" evidence="1 2">
    <name>unnamed2</name>
</geneLocation>
<accession>A0AAX3N8N7</accession>
<organism evidence="1 2">
    <name type="scientific">Paenibacillus urinalis</name>
    <dbReference type="NCBI Taxonomy" id="521520"/>
    <lineage>
        <taxon>Bacteria</taxon>
        <taxon>Bacillati</taxon>
        <taxon>Bacillota</taxon>
        <taxon>Bacilli</taxon>
        <taxon>Bacillales</taxon>
        <taxon>Paenibacillaceae</taxon>
        <taxon>Paenibacillus</taxon>
    </lineage>
</organism>
<dbReference type="InterPro" id="IPR058600">
    <property type="entry name" value="YhjD-like"/>
</dbReference>
<evidence type="ECO:0000313" key="1">
    <source>
        <dbReference type="EMBL" id="WDH85509.1"/>
    </source>
</evidence>
<keyword evidence="1" id="KW-0614">Plasmid</keyword>
<dbReference type="Pfam" id="PF26325">
    <property type="entry name" value="YhjD"/>
    <property type="match status" value="1"/>
</dbReference>
<evidence type="ECO:0008006" key="3">
    <source>
        <dbReference type="Google" id="ProtNLM"/>
    </source>
</evidence>